<evidence type="ECO:0000256" key="1">
    <source>
        <dbReference type="ARBA" id="ARBA00022741"/>
    </source>
</evidence>
<dbReference type="PANTHER" id="PTHR32071:SF14">
    <property type="entry name" value="TRANSCRIPTIONAL REGULATORY PROTEIN RTCR"/>
    <property type="match status" value="1"/>
</dbReference>
<evidence type="ECO:0000313" key="5">
    <source>
        <dbReference type="Proteomes" id="UP000699975"/>
    </source>
</evidence>
<protein>
    <submittedName>
        <fullName evidence="4">RNA repair transcriptional activator RtcR</fullName>
    </submittedName>
</protein>
<proteinExistence type="predicted"/>
<reference evidence="4 5" key="1">
    <citation type="submission" date="2021-04" db="EMBL/GenBank/DDBJ databases">
        <authorList>
            <person name="Pira H."/>
            <person name="Risdian C."/>
            <person name="Wink J."/>
        </authorList>
    </citation>
    <scope>NUCLEOTIDE SEQUENCE [LARGE SCALE GENOMIC DNA]</scope>
    <source>
        <strain evidence="4 5">WH131</strain>
    </source>
</reference>
<gene>
    <name evidence="4" type="primary">rtcR</name>
    <name evidence="4" type="ORF">KCG45_03165</name>
</gene>
<keyword evidence="2" id="KW-0067">ATP-binding</keyword>
<dbReference type="NCBIfam" id="NF038308">
    <property type="entry name" value="RNA_repair_RtcR"/>
    <property type="match status" value="1"/>
</dbReference>
<evidence type="ECO:0000256" key="2">
    <source>
        <dbReference type="ARBA" id="ARBA00022840"/>
    </source>
</evidence>
<dbReference type="RefSeq" id="WP_218315656.1">
    <property type="nucleotide sequence ID" value="NZ_JAGSPB010000001.1"/>
</dbReference>
<keyword evidence="1" id="KW-0547">Nucleotide-binding</keyword>
<keyword evidence="5" id="KW-1185">Reference proteome</keyword>
<dbReference type="Proteomes" id="UP000699975">
    <property type="component" value="Unassembled WGS sequence"/>
</dbReference>
<dbReference type="InterPro" id="IPR002078">
    <property type="entry name" value="Sigma_54_int"/>
</dbReference>
<dbReference type="EMBL" id="JAGSPB010000001">
    <property type="protein sequence ID" value="MBV7265163.1"/>
    <property type="molecule type" value="Genomic_DNA"/>
</dbReference>
<dbReference type="SMART" id="SM00382">
    <property type="entry name" value="AAA"/>
    <property type="match status" value="1"/>
</dbReference>
<dbReference type="CDD" id="cd00009">
    <property type="entry name" value="AAA"/>
    <property type="match status" value="1"/>
</dbReference>
<organism evidence="4 5">
    <name type="scientific">Erythrobacter ani</name>
    <dbReference type="NCBI Taxonomy" id="2827235"/>
    <lineage>
        <taxon>Bacteria</taxon>
        <taxon>Pseudomonadati</taxon>
        <taxon>Pseudomonadota</taxon>
        <taxon>Alphaproteobacteria</taxon>
        <taxon>Sphingomonadales</taxon>
        <taxon>Erythrobacteraceae</taxon>
        <taxon>Erythrobacter/Porphyrobacter group</taxon>
        <taxon>Erythrobacter</taxon>
    </lineage>
</organism>
<dbReference type="Pfam" id="PF00158">
    <property type="entry name" value="Sigma54_activat"/>
    <property type="match status" value="1"/>
</dbReference>
<dbReference type="Pfam" id="PF25601">
    <property type="entry name" value="AAA_lid_14"/>
    <property type="match status" value="1"/>
</dbReference>
<feature type="domain" description="Sigma-54 factor interaction" evidence="3">
    <location>
        <begin position="184"/>
        <end position="422"/>
    </location>
</feature>
<dbReference type="PIRSF" id="PIRSF037354">
    <property type="entry name" value="Txn_actvtr_RtcR"/>
    <property type="match status" value="1"/>
</dbReference>
<evidence type="ECO:0000313" key="4">
    <source>
        <dbReference type="EMBL" id="MBV7265163.1"/>
    </source>
</evidence>
<dbReference type="InterPro" id="IPR017183">
    <property type="entry name" value="Sigma54_dep_tscrpt_act_RtcR"/>
</dbReference>
<dbReference type="PANTHER" id="PTHR32071">
    <property type="entry name" value="TRANSCRIPTIONAL REGULATORY PROTEIN"/>
    <property type="match status" value="1"/>
</dbReference>
<dbReference type="InterPro" id="IPR003593">
    <property type="entry name" value="AAA+_ATPase"/>
</dbReference>
<dbReference type="Pfam" id="PF06956">
    <property type="entry name" value="RtcR"/>
    <property type="match status" value="1"/>
</dbReference>
<name>A0ABS6SL37_9SPHN</name>
<accession>A0ABS6SL37</accession>
<evidence type="ECO:0000259" key="3">
    <source>
        <dbReference type="PROSITE" id="PS50045"/>
    </source>
</evidence>
<comment type="caution">
    <text evidence="4">The sequence shown here is derived from an EMBL/GenBank/DDBJ whole genome shotgun (WGS) entry which is preliminary data.</text>
</comment>
<dbReference type="InterPro" id="IPR009715">
    <property type="entry name" value="RtcR"/>
</dbReference>
<dbReference type="InterPro" id="IPR058031">
    <property type="entry name" value="AAA_lid_NorR"/>
</dbReference>
<dbReference type="PROSITE" id="PS50045">
    <property type="entry name" value="SIGMA54_INTERACT_4"/>
    <property type="match status" value="1"/>
</dbReference>
<sequence>MKPTTVIGFLGSTLDAAKFGPSRWNKWRPTVSICMQEDLRVDRFVLIHGSYHRRLAEFVMQDIRDVSPETEVVPHVMDFEDAWDFEEVYGKLLDFARDFSFDPDAQDYLIHITTGTHVAQICLFLLTEARYLPGRLLQTQPQKGAPQPIGTWTSIDLDLSRYDSIASRFAEASAESTSFLKSGIETRNATFNRMIEEIEQVAVRSRAPILLMGPTGAGKSQLARKVYELKRLRHQVNGPFVEVNCATLKGDSAMSALFGHKKGAFTGAVQDRPGLLKSADKGLLFLDEIGELGLDEQAMILRAIEEGRFLPVGADTEAKSEFQLIAGTNRTLMDEVAAGNFREDLFARLNLWTFTLPGLAERREDIEPNLDYELERFAEREGTRVTFNKEARDRYLAFSESPSARWQGNFRDLAASVTRMATLCPTGRIDREAVDFETGRLARLWSGGTVENDSLTGLLGQDRMTAIDPFDRVQLEYVVQVCRRSASLSDAGRTLFAASREQRTSTNDSDRLRKYLARFELEWSLIKEVDREARR</sequence>